<name>A0A0F9V396_9ZZZZ</name>
<comment type="caution">
    <text evidence="1">The sequence shown here is derived from an EMBL/GenBank/DDBJ whole genome shotgun (WGS) entry which is preliminary data.</text>
</comment>
<sequence length="171" mass="20069">MHIQEKKIKGVWRVKKNCAQCSTVVWKERRRLKKRPLAFCSQSCSGTYYSIKHGHGLISTKCNNCEKPIEVTKKRLRNSKSGRVYCSQSCAITINNQESGGRNLKHGQYIYRTRAFKEYGKKCSNSDCPFDEVKEKMLDVHHKDRDRNNNNVENLEVRCVWCHALKTRENW</sequence>
<proteinExistence type="predicted"/>
<evidence type="ECO:0000313" key="1">
    <source>
        <dbReference type="EMBL" id="KKN98449.1"/>
    </source>
</evidence>
<accession>A0A0F9V396</accession>
<organism evidence="1">
    <name type="scientific">marine sediment metagenome</name>
    <dbReference type="NCBI Taxonomy" id="412755"/>
    <lineage>
        <taxon>unclassified sequences</taxon>
        <taxon>metagenomes</taxon>
        <taxon>ecological metagenomes</taxon>
    </lineage>
</organism>
<gene>
    <name evidence="1" type="ORF">LCGC14_0145550</name>
</gene>
<protein>
    <submittedName>
        <fullName evidence="1">Uncharacterized protein</fullName>
    </submittedName>
</protein>
<dbReference type="AlphaFoldDB" id="A0A0F9V396"/>
<reference evidence="1" key="1">
    <citation type="journal article" date="2015" name="Nature">
        <title>Complex archaea that bridge the gap between prokaryotes and eukaryotes.</title>
        <authorList>
            <person name="Spang A."/>
            <person name="Saw J.H."/>
            <person name="Jorgensen S.L."/>
            <person name="Zaremba-Niedzwiedzka K."/>
            <person name="Martijn J."/>
            <person name="Lind A.E."/>
            <person name="van Eijk R."/>
            <person name="Schleper C."/>
            <person name="Guy L."/>
            <person name="Ettema T.J."/>
        </authorList>
    </citation>
    <scope>NUCLEOTIDE SEQUENCE</scope>
</reference>
<dbReference type="EMBL" id="LAZR01000051">
    <property type="protein sequence ID" value="KKN98449.1"/>
    <property type="molecule type" value="Genomic_DNA"/>
</dbReference>